<feature type="domain" description="Serine hydrolase" evidence="3">
    <location>
        <begin position="88"/>
        <end position="198"/>
    </location>
</feature>
<dbReference type="InterPro" id="IPR005645">
    <property type="entry name" value="FSH-like_dom"/>
</dbReference>
<keyword evidence="1" id="KW-0378">Hydrolase</keyword>
<dbReference type="EMBL" id="RBNJ01016263">
    <property type="protein sequence ID" value="RUS24366.1"/>
    <property type="molecule type" value="Genomic_DNA"/>
</dbReference>
<dbReference type="PANTHER" id="PTHR48070:SF6">
    <property type="entry name" value="ESTERASE OVCA2"/>
    <property type="match status" value="1"/>
</dbReference>
<feature type="chain" id="PRO_5019068495" description="Serine hydrolase domain-containing protein" evidence="2">
    <location>
        <begin position="21"/>
        <end position="218"/>
    </location>
</feature>
<dbReference type="Pfam" id="PF03959">
    <property type="entry name" value="FSH1"/>
    <property type="match status" value="1"/>
</dbReference>
<dbReference type="InterPro" id="IPR029058">
    <property type="entry name" value="AB_hydrolase_fold"/>
</dbReference>
<gene>
    <name evidence="4" type="ORF">BC938DRAFT_473697</name>
</gene>
<organism evidence="4 5">
    <name type="scientific">Jimgerdemannia flammicorona</name>
    <dbReference type="NCBI Taxonomy" id="994334"/>
    <lineage>
        <taxon>Eukaryota</taxon>
        <taxon>Fungi</taxon>
        <taxon>Fungi incertae sedis</taxon>
        <taxon>Mucoromycota</taxon>
        <taxon>Mucoromycotina</taxon>
        <taxon>Endogonomycetes</taxon>
        <taxon>Endogonales</taxon>
        <taxon>Endogonaceae</taxon>
        <taxon>Jimgerdemannia</taxon>
    </lineage>
</organism>
<proteinExistence type="predicted"/>
<protein>
    <recommendedName>
        <fullName evidence="3">Serine hydrolase domain-containing protein</fullName>
    </recommendedName>
</protein>
<evidence type="ECO:0000259" key="3">
    <source>
        <dbReference type="Pfam" id="PF03959"/>
    </source>
</evidence>
<accession>A0A433Q3L3</accession>
<dbReference type="Gene3D" id="3.40.50.1820">
    <property type="entry name" value="alpha/beta hydrolase"/>
    <property type="match status" value="1"/>
</dbReference>
<dbReference type="GO" id="GO:0005737">
    <property type="term" value="C:cytoplasm"/>
    <property type="evidence" value="ECO:0007669"/>
    <property type="project" value="TreeGrafter"/>
</dbReference>
<comment type="caution">
    <text evidence="4">The sequence shown here is derived from an EMBL/GenBank/DDBJ whole genome shotgun (WGS) entry which is preliminary data.</text>
</comment>
<sequence>MYTTTIASVMLRIRLRLGLGHTIMPEMIACVGSGVYDNYPLVIYRLRNIECHVTFVAIPRVLLKNKYINSMSTTPVTPPIAAPVAAPKRLRILCLHGYAQNGIIFNKKTAVLRKSWDDVADLVYVTAPLRVMVPDLPTVKEREEDTQQEVSEEMSPYAWWFYQPSGVTYKDLESSIAFLKNVLENEGPFDGILGFSQGNKPCCNPTQSYRDPATIFQD</sequence>
<evidence type="ECO:0000256" key="1">
    <source>
        <dbReference type="ARBA" id="ARBA00022801"/>
    </source>
</evidence>
<keyword evidence="2" id="KW-0732">Signal</keyword>
<evidence type="ECO:0000313" key="5">
    <source>
        <dbReference type="Proteomes" id="UP000274822"/>
    </source>
</evidence>
<keyword evidence="5" id="KW-1185">Reference proteome</keyword>
<name>A0A433Q3L3_9FUNG</name>
<dbReference type="AlphaFoldDB" id="A0A433Q3L3"/>
<evidence type="ECO:0000313" key="4">
    <source>
        <dbReference type="EMBL" id="RUS24366.1"/>
    </source>
</evidence>
<dbReference type="PANTHER" id="PTHR48070">
    <property type="entry name" value="ESTERASE OVCA2"/>
    <property type="match status" value="1"/>
</dbReference>
<dbReference type="GO" id="GO:0005634">
    <property type="term" value="C:nucleus"/>
    <property type="evidence" value="ECO:0007669"/>
    <property type="project" value="TreeGrafter"/>
</dbReference>
<feature type="signal peptide" evidence="2">
    <location>
        <begin position="1"/>
        <end position="20"/>
    </location>
</feature>
<dbReference type="GO" id="GO:0016787">
    <property type="term" value="F:hydrolase activity"/>
    <property type="evidence" value="ECO:0007669"/>
    <property type="project" value="UniProtKB-KW"/>
</dbReference>
<evidence type="ECO:0000256" key="2">
    <source>
        <dbReference type="SAM" id="SignalP"/>
    </source>
</evidence>
<dbReference type="InterPro" id="IPR050593">
    <property type="entry name" value="LovG"/>
</dbReference>
<dbReference type="Proteomes" id="UP000274822">
    <property type="component" value="Unassembled WGS sequence"/>
</dbReference>
<reference evidence="4 5" key="1">
    <citation type="journal article" date="2018" name="New Phytol.">
        <title>Phylogenomics of Endogonaceae and evolution of mycorrhizas within Mucoromycota.</title>
        <authorList>
            <person name="Chang Y."/>
            <person name="Desiro A."/>
            <person name="Na H."/>
            <person name="Sandor L."/>
            <person name="Lipzen A."/>
            <person name="Clum A."/>
            <person name="Barry K."/>
            <person name="Grigoriev I.V."/>
            <person name="Martin F.M."/>
            <person name="Stajich J.E."/>
            <person name="Smith M.E."/>
            <person name="Bonito G."/>
            <person name="Spatafora J.W."/>
        </authorList>
    </citation>
    <scope>NUCLEOTIDE SEQUENCE [LARGE SCALE GENOMIC DNA]</scope>
    <source>
        <strain evidence="4 5">AD002</strain>
    </source>
</reference>